<sequence length="233" mass="25843">MSTTRPHRFPPLLQLRQGHERVAGLAGAQLQAALADGFQEGMGKGYAEGHASGLAAGQEEARRIAEEQGFQQGWERARADAGERFAGPLAAVEDLQRQLRQLQDDYQNALRREVVDLVERVARQVIRAELTLRPTQLLALVDETLAAMPAVPREQVRVHLHPEDLQRLEELAPERAREWRLQADAQLQPGECRVLAGSREADAGCAQRLDACMRQVREQLHEPAAPALQPEAA</sequence>
<keyword evidence="11" id="KW-0969">Cilium</keyword>
<dbReference type="Pfam" id="PF02108">
    <property type="entry name" value="FliH"/>
    <property type="match status" value="1"/>
</dbReference>
<evidence type="ECO:0000256" key="8">
    <source>
        <dbReference type="ARBA" id="ARBA00022927"/>
    </source>
</evidence>
<comment type="caution">
    <text evidence="11">The sequence shown here is derived from an EMBL/GenBank/DDBJ whole genome shotgun (WGS) entry which is preliminary data.</text>
</comment>
<gene>
    <name evidence="11" type="primary">fliH</name>
    <name evidence="11" type="ORF">ACG04R_20065</name>
</gene>
<keyword evidence="12" id="KW-1185">Reference proteome</keyword>
<keyword evidence="5" id="KW-0813">Transport</keyword>
<dbReference type="PRINTS" id="PR01003">
    <property type="entry name" value="FLGFLIH"/>
</dbReference>
<feature type="domain" description="Flagellar assembly protein FliH/Type III secretion system HrpE" evidence="10">
    <location>
        <begin position="92"/>
        <end position="211"/>
    </location>
</feature>
<keyword evidence="11" id="KW-0282">Flagellum</keyword>
<comment type="similarity">
    <text evidence="3">Belongs to the FliH family.</text>
</comment>
<dbReference type="PANTHER" id="PTHR34982">
    <property type="entry name" value="YOP PROTEINS TRANSLOCATION PROTEIN L"/>
    <property type="match status" value="1"/>
</dbReference>
<name>A0ABW7HGF4_9BURK</name>
<dbReference type="InterPro" id="IPR051472">
    <property type="entry name" value="T3SS_Stator/FliH"/>
</dbReference>
<comment type="function">
    <text evidence="1">Needed for flagellar regrowth and assembly.</text>
</comment>
<evidence type="ECO:0000313" key="12">
    <source>
        <dbReference type="Proteomes" id="UP001606134"/>
    </source>
</evidence>
<dbReference type="EMBL" id="JBIGIC010000010">
    <property type="protein sequence ID" value="MFG6488993.1"/>
    <property type="molecule type" value="Genomic_DNA"/>
</dbReference>
<evidence type="ECO:0000256" key="7">
    <source>
        <dbReference type="ARBA" id="ARBA00022795"/>
    </source>
</evidence>
<evidence type="ECO:0000256" key="6">
    <source>
        <dbReference type="ARBA" id="ARBA00022490"/>
    </source>
</evidence>
<dbReference type="NCBIfam" id="NF009925">
    <property type="entry name" value="PRK13386.1"/>
    <property type="match status" value="1"/>
</dbReference>
<keyword evidence="8" id="KW-0653">Protein transport</keyword>
<dbReference type="RefSeq" id="WP_394414944.1">
    <property type="nucleotide sequence ID" value="NZ_JBIGIC010000010.1"/>
</dbReference>
<protein>
    <recommendedName>
        <fullName evidence="4">Flagellar assembly protein FliH</fullName>
    </recommendedName>
</protein>
<reference evidence="11 12" key="1">
    <citation type="submission" date="2024-08" db="EMBL/GenBank/DDBJ databases">
        <authorList>
            <person name="Lu H."/>
        </authorList>
    </citation>
    <scope>NUCLEOTIDE SEQUENCE [LARGE SCALE GENOMIC DNA]</scope>
    <source>
        <strain evidence="11 12">BYS78W</strain>
    </source>
</reference>
<comment type="subcellular location">
    <subcellularLocation>
        <location evidence="2">Cytoplasm</location>
    </subcellularLocation>
</comment>
<dbReference type="PANTHER" id="PTHR34982:SF1">
    <property type="entry name" value="FLAGELLAR ASSEMBLY PROTEIN FLIH"/>
    <property type="match status" value="1"/>
</dbReference>
<keyword evidence="7" id="KW-1005">Bacterial flagellum biogenesis</keyword>
<organism evidence="11 12">
    <name type="scientific">Pelomonas candidula</name>
    <dbReference type="NCBI Taxonomy" id="3299025"/>
    <lineage>
        <taxon>Bacteria</taxon>
        <taxon>Pseudomonadati</taxon>
        <taxon>Pseudomonadota</taxon>
        <taxon>Betaproteobacteria</taxon>
        <taxon>Burkholderiales</taxon>
        <taxon>Sphaerotilaceae</taxon>
        <taxon>Roseateles</taxon>
    </lineage>
</organism>
<evidence type="ECO:0000256" key="9">
    <source>
        <dbReference type="ARBA" id="ARBA00023225"/>
    </source>
</evidence>
<dbReference type="InterPro" id="IPR018035">
    <property type="entry name" value="Flagellar_FliH/T3SS_HrpE"/>
</dbReference>
<evidence type="ECO:0000256" key="4">
    <source>
        <dbReference type="ARBA" id="ARBA00016507"/>
    </source>
</evidence>
<evidence type="ECO:0000256" key="5">
    <source>
        <dbReference type="ARBA" id="ARBA00022448"/>
    </source>
</evidence>
<evidence type="ECO:0000313" key="11">
    <source>
        <dbReference type="EMBL" id="MFG6488993.1"/>
    </source>
</evidence>
<proteinExistence type="inferred from homology"/>
<evidence type="ECO:0000259" key="10">
    <source>
        <dbReference type="Pfam" id="PF02108"/>
    </source>
</evidence>
<evidence type="ECO:0000256" key="1">
    <source>
        <dbReference type="ARBA" id="ARBA00003041"/>
    </source>
</evidence>
<dbReference type="Proteomes" id="UP001606134">
    <property type="component" value="Unassembled WGS sequence"/>
</dbReference>
<accession>A0ABW7HGF4</accession>
<keyword evidence="9" id="KW-1006">Bacterial flagellum protein export</keyword>
<keyword evidence="11" id="KW-0966">Cell projection</keyword>
<evidence type="ECO:0000256" key="2">
    <source>
        <dbReference type="ARBA" id="ARBA00004496"/>
    </source>
</evidence>
<keyword evidence="6" id="KW-0963">Cytoplasm</keyword>
<evidence type="ECO:0000256" key="3">
    <source>
        <dbReference type="ARBA" id="ARBA00006602"/>
    </source>
</evidence>
<dbReference type="InterPro" id="IPR000563">
    <property type="entry name" value="Flag_FliH"/>
</dbReference>